<proteinExistence type="predicted"/>
<dbReference type="GeneID" id="41335706"/>
<dbReference type="RefSeq" id="WP_011233813.1">
    <property type="nucleotide sequence ID" value="NC_006512.1"/>
</dbReference>
<dbReference type="eggNOG" id="ENOG503319Q">
    <property type="taxonomic scope" value="Bacteria"/>
</dbReference>
<dbReference type="InterPro" id="IPR010866">
    <property type="entry name" value="A-2_8-polyST"/>
</dbReference>
<dbReference type="Pfam" id="PF07388">
    <property type="entry name" value="A-2_8-polyST"/>
    <property type="match status" value="1"/>
</dbReference>
<keyword evidence="2" id="KW-1185">Reference proteome</keyword>
<dbReference type="HOGENOM" id="CLU_069790_0_0_6"/>
<gene>
    <name evidence="1" type="ordered locus">IL0555</name>
</gene>
<name>Q5QWU8_IDILO</name>
<dbReference type="AlphaFoldDB" id="Q5QWU8"/>
<evidence type="ECO:0000313" key="2">
    <source>
        <dbReference type="Proteomes" id="UP000001171"/>
    </source>
</evidence>
<dbReference type="GO" id="GO:0016740">
    <property type="term" value="F:transferase activity"/>
    <property type="evidence" value="ECO:0007669"/>
    <property type="project" value="UniProtKB-KW"/>
</dbReference>
<dbReference type="Proteomes" id="UP000001171">
    <property type="component" value="Chromosome"/>
</dbReference>
<dbReference type="OrthoDB" id="7067172at2"/>
<accession>Q5QWU8</accession>
<organism evidence="1 2">
    <name type="scientific">Idiomarina loihiensis (strain ATCC BAA-735 / DSM 15497 / L2-TR)</name>
    <dbReference type="NCBI Taxonomy" id="283942"/>
    <lineage>
        <taxon>Bacteria</taxon>
        <taxon>Pseudomonadati</taxon>
        <taxon>Pseudomonadota</taxon>
        <taxon>Gammaproteobacteria</taxon>
        <taxon>Alteromonadales</taxon>
        <taxon>Idiomarinaceae</taxon>
        <taxon>Idiomarina</taxon>
    </lineage>
</organism>
<dbReference type="KEGG" id="ilo:IL0555"/>
<protein>
    <submittedName>
        <fullName evidence="1">UDP-glucose:glucosyl LPS a 1,2-glucosyltransferase</fullName>
    </submittedName>
</protein>
<reference evidence="1 2" key="1">
    <citation type="journal article" date="2004" name="Proc. Natl. Acad. Sci. U.S.A.">
        <title>Genome sequence of the deep-sea gamma-proteobacterium Idiomarina loihiensis reveals amino acid fermentation as a source of carbon and energy.</title>
        <authorList>
            <person name="Hou S."/>
            <person name="Saw J.H."/>
            <person name="Lee K.S."/>
            <person name="Freitas T.A."/>
            <person name="Belisle C."/>
            <person name="Kawarabayasi Y."/>
            <person name="Donachie S.P."/>
            <person name="Pikina A."/>
            <person name="Galperin M.Y."/>
            <person name="Koonin E.V."/>
            <person name="Makarova K.S."/>
            <person name="Omelchenko M.V."/>
            <person name="Sorokin A."/>
            <person name="Wolf Y.I."/>
            <person name="Li Q.X."/>
            <person name="Keum Y.S."/>
            <person name="Campbell S."/>
            <person name="Denery J."/>
            <person name="Aizawa S."/>
            <person name="Shibata S."/>
            <person name="Malahoff A."/>
            <person name="Alam M."/>
        </authorList>
    </citation>
    <scope>NUCLEOTIDE SEQUENCE [LARGE SCALE GENOMIC DNA]</scope>
    <source>
        <strain evidence="2">ATCC BAA-735 / DSM 15497 / L2-TR</strain>
    </source>
</reference>
<dbReference type="STRING" id="283942.IL0555"/>
<dbReference type="EMBL" id="AE017340">
    <property type="protein sequence ID" value="AAV81396.1"/>
    <property type="molecule type" value="Genomic_DNA"/>
</dbReference>
<sequence length="342" mass="39865">MVDNLFVVESPLQALVALELSLRFKDARNGIVYRFVEGREQNNEQIENVISKGEWSFRKKVLFDSSSGLSSHRSIVRELNYFNKTFPESIKQLFIGEFRAQWMHFMRVAVAPSLTVLMDDGAATLMVKREFIDKGIYYPTALWAHGSFMKRLVKRHMYSRFLRNNELQSHLYFASAFIKTEALYPIDFSAVKKLFKSSEKGAREKAVFFFGSKYSEVGIVSREYELAFLERVKRFYSLYDCDLVYCAHRDESDEKLNVLRNTLKFKVVMPETPAEIFLLENNQRILEVSGAYTSVLNNAKVLLPDVLVRAFQLAPEEISVEHRKNIELVYKHFNREDIKLVL</sequence>
<keyword evidence="1" id="KW-0808">Transferase</keyword>
<evidence type="ECO:0000313" key="1">
    <source>
        <dbReference type="EMBL" id="AAV81396.1"/>
    </source>
</evidence>